<keyword evidence="1" id="KW-0812">Transmembrane</keyword>
<keyword evidence="1" id="KW-1133">Transmembrane helix</keyword>
<reference evidence="3" key="1">
    <citation type="submission" date="2019-12" db="EMBL/GenBank/DDBJ databases">
        <title>Complete and draft genome sequences of new strains and members of some known species of the genus Rathayibacter isolated from plants.</title>
        <authorList>
            <person name="Tarlachkov S.V."/>
            <person name="Starodumova I.P."/>
            <person name="Dorofeeva L.V."/>
            <person name="Prisyazhnaya N.V."/>
            <person name="Leyn S."/>
            <person name="Zlamal J."/>
            <person name="Elan M."/>
            <person name="Osterman A.L."/>
            <person name="Nadler S."/>
            <person name="Subbotin S.A."/>
            <person name="Evtushenko L.I."/>
        </authorList>
    </citation>
    <scope>NUCLEOTIDE SEQUENCE [LARGE SCALE GENOMIC DNA]</scope>
    <source>
        <strain evidence="3">VKM Ac-2802</strain>
    </source>
</reference>
<feature type="transmembrane region" description="Helical" evidence="1">
    <location>
        <begin position="105"/>
        <end position="123"/>
    </location>
</feature>
<dbReference type="InterPro" id="IPR053824">
    <property type="entry name" value="DUF7010"/>
</dbReference>
<organism evidence="2 3">
    <name type="scientific">Rathayibacter festucae</name>
    <dbReference type="NCBI Taxonomy" id="110937"/>
    <lineage>
        <taxon>Bacteria</taxon>
        <taxon>Bacillati</taxon>
        <taxon>Actinomycetota</taxon>
        <taxon>Actinomycetes</taxon>
        <taxon>Micrococcales</taxon>
        <taxon>Microbacteriaceae</taxon>
        <taxon>Rathayibacter</taxon>
    </lineage>
</organism>
<evidence type="ECO:0000256" key="1">
    <source>
        <dbReference type="SAM" id="Phobius"/>
    </source>
</evidence>
<feature type="transmembrane region" description="Helical" evidence="1">
    <location>
        <begin position="76"/>
        <end position="93"/>
    </location>
</feature>
<protein>
    <recommendedName>
        <fullName evidence="4">EamA domain-containing protein</fullName>
    </recommendedName>
</protein>
<dbReference type="RefSeq" id="WP_159423642.1">
    <property type="nucleotide sequence ID" value="NZ_CP047180.1"/>
</dbReference>
<feature type="transmembrane region" description="Helical" evidence="1">
    <location>
        <begin position="153"/>
        <end position="176"/>
    </location>
</feature>
<proteinExistence type="predicted"/>
<evidence type="ECO:0000313" key="3">
    <source>
        <dbReference type="Proteomes" id="UP000464597"/>
    </source>
</evidence>
<accession>A0ABX6H363</accession>
<name>A0ABX6H363_9MICO</name>
<dbReference type="EMBL" id="CP047180">
    <property type="protein sequence ID" value="QHC64225.1"/>
    <property type="molecule type" value="Genomic_DNA"/>
</dbReference>
<gene>
    <name evidence="2" type="ORF">GSU69_17085</name>
</gene>
<dbReference type="Proteomes" id="UP000464597">
    <property type="component" value="Chromosome"/>
</dbReference>
<feature type="transmembrane region" description="Helical" evidence="1">
    <location>
        <begin position="17"/>
        <end position="35"/>
    </location>
</feature>
<keyword evidence="3" id="KW-1185">Reference proteome</keyword>
<feature type="transmembrane region" description="Helical" evidence="1">
    <location>
        <begin position="41"/>
        <end position="60"/>
    </location>
</feature>
<feature type="transmembrane region" description="Helical" evidence="1">
    <location>
        <begin position="130"/>
        <end position="147"/>
    </location>
</feature>
<keyword evidence="1" id="KW-0472">Membrane</keyword>
<sequence>MASEQDGPPRFADPRRLGAVVGLAGAFVFAFSYSPAEPVAIVARVLVGATVAAALWFLFVRPRPLGPFAPPRPARLAVYGACVVAEFALIAVGSRVLESAGRGELRPALIALVVGLHFLPFAWAFSERMFALLGGALVVLGGLGLLVGSGDAAVLAAVASGAAMALLLLAYALGAFAPGSRAPRSRAPRSRPRRS</sequence>
<evidence type="ECO:0000313" key="2">
    <source>
        <dbReference type="EMBL" id="QHC64225.1"/>
    </source>
</evidence>
<evidence type="ECO:0008006" key="4">
    <source>
        <dbReference type="Google" id="ProtNLM"/>
    </source>
</evidence>
<dbReference type="Pfam" id="PF22765">
    <property type="entry name" value="DUF7010"/>
    <property type="match status" value="1"/>
</dbReference>